<name>A0A9P7RBA0_9PEZI</name>
<gene>
    <name evidence="1" type="ORF">JMJ77_001282</name>
</gene>
<evidence type="ECO:0000313" key="1">
    <source>
        <dbReference type="EMBL" id="KAG7054213.1"/>
    </source>
</evidence>
<dbReference type="EMBL" id="JAESDN010000003">
    <property type="protein sequence ID" value="KAG7054213.1"/>
    <property type="molecule type" value="Genomic_DNA"/>
</dbReference>
<comment type="caution">
    <text evidence="1">The sequence shown here is derived from an EMBL/GenBank/DDBJ whole genome shotgun (WGS) entry which is preliminary data.</text>
</comment>
<dbReference type="Proteomes" id="UP000699042">
    <property type="component" value="Unassembled WGS sequence"/>
</dbReference>
<dbReference type="AlphaFoldDB" id="A0A9P7RBA0"/>
<reference evidence="1" key="1">
    <citation type="submission" date="2021-05" db="EMBL/GenBank/DDBJ databases">
        <title>Comparative genomics of three Colletotrichum scovillei strains and genetic complementation revealed genes involved fungal growth and virulence on chili pepper.</title>
        <authorList>
            <person name="Hsieh D.-K."/>
            <person name="Chuang S.-C."/>
            <person name="Chen C.-Y."/>
            <person name="Chao Y.-T."/>
            <person name="Lu M.-Y.J."/>
            <person name="Lee M.-H."/>
            <person name="Shih M.-C."/>
        </authorList>
    </citation>
    <scope>NUCLEOTIDE SEQUENCE</scope>
    <source>
        <strain evidence="1">Coll-153</strain>
    </source>
</reference>
<protein>
    <submittedName>
        <fullName evidence="1">Uncharacterized protein</fullName>
    </submittedName>
</protein>
<sequence>MPLPRAVRLESPYVSLLSTPESPRSTKPGEPTFIATASFIYARVYQLGRGSFLSQNLIVTSQFL</sequence>
<evidence type="ECO:0000313" key="2">
    <source>
        <dbReference type="Proteomes" id="UP000699042"/>
    </source>
</evidence>
<proteinExistence type="predicted"/>
<accession>A0A9P7RBA0</accession>
<organism evidence="1 2">
    <name type="scientific">Colletotrichum scovillei</name>
    <dbReference type="NCBI Taxonomy" id="1209932"/>
    <lineage>
        <taxon>Eukaryota</taxon>
        <taxon>Fungi</taxon>
        <taxon>Dikarya</taxon>
        <taxon>Ascomycota</taxon>
        <taxon>Pezizomycotina</taxon>
        <taxon>Sordariomycetes</taxon>
        <taxon>Hypocreomycetidae</taxon>
        <taxon>Glomerellales</taxon>
        <taxon>Glomerellaceae</taxon>
        <taxon>Colletotrichum</taxon>
        <taxon>Colletotrichum acutatum species complex</taxon>
    </lineage>
</organism>
<keyword evidence="2" id="KW-1185">Reference proteome</keyword>